<dbReference type="AlphaFoldDB" id="A0A183SF44"/>
<evidence type="ECO:0000313" key="12">
    <source>
        <dbReference type="WBParaSite" id="SSLN_0000293701-mRNA-1"/>
    </source>
</evidence>
<dbReference type="InterPro" id="IPR000253">
    <property type="entry name" value="FHA_dom"/>
</dbReference>
<dbReference type="SUPFAM" id="SSF46785">
    <property type="entry name" value="Winged helix' DNA-binding domain"/>
    <property type="match status" value="1"/>
</dbReference>
<dbReference type="SUPFAM" id="SSF49879">
    <property type="entry name" value="SMAD/FHA domain"/>
    <property type="match status" value="1"/>
</dbReference>
<dbReference type="InterPro" id="IPR036388">
    <property type="entry name" value="WH-like_DNA-bd_sf"/>
</dbReference>
<dbReference type="CDD" id="cd20026">
    <property type="entry name" value="FH_FOXK"/>
    <property type="match status" value="1"/>
</dbReference>
<dbReference type="PROSITE" id="PS50039">
    <property type="entry name" value="FORK_HEAD_3"/>
    <property type="match status" value="1"/>
</dbReference>
<dbReference type="GO" id="GO:0043565">
    <property type="term" value="F:sequence-specific DNA binding"/>
    <property type="evidence" value="ECO:0007669"/>
    <property type="project" value="InterPro"/>
</dbReference>
<dbReference type="PRINTS" id="PR00053">
    <property type="entry name" value="FORKHEAD"/>
</dbReference>
<accession>A0A183SF44</accession>
<evidence type="ECO:0000256" key="2">
    <source>
        <dbReference type="ARBA" id="ARBA00023015"/>
    </source>
</evidence>
<feature type="domain" description="FHA" evidence="8">
    <location>
        <begin position="29"/>
        <end position="81"/>
    </location>
</feature>
<dbReference type="SMART" id="SM00240">
    <property type="entry name" value="FHA"/>
    <property type="match status" value="1"/>
</dbReference>
<dbReference type="PROSITE" id="PS00658">
    <property type="entry name" value="FORK_HEAD_2"/>
    <property type="match status" value="1"/>
</dbReference>
<dbReference type="InterPro" id="IPR036390">
    <property type="entry name" value="WH_DNA-bd_sf"/>
</dbReference>
<dbReference type="GO" id="GO:0045893">
    <property type="term" value="P:positive regulation of DNA-templated transcription"/>
    <property type="evidence" value="ECO:0007669"/>
    <property type="project" value="UniProtKB-ARBA"/>
</dbReference>
<dbReference type="Proteomes" id="UP000275846">
    <property type="component" value="Unassembled WGS sequence"/>
</dbReference>
<dbReference type="Gene3D" id="2.60.200.20">
    <property type="match status" value="1"/>
</dbReference>
<dbReference type="PROSITE" id="PS50006">
    <property type="entry name" value="FHA_DOMAIN"/>
    <property type="match status" value="1"/>
</dbReference>
<evidence type="ECO:0000256" key="6">
    <source>
        <dbReference type="PROSITE-ProRule" id="PRU00089"/>
    </source>
</evidence>
<evidence type="ECO:0000256" key="7">
    <source>
        <dbReference type="SAM" id="MobiDB-lite"/>
    </source>
</evidence>
<keyword evidence="5 6" id="KW-0539">Nucleus</keyword>
<keyword evidence="4" id="KW-0804">Transcription</keyword>
<dbReference type="FunFam" id="1.10.10.10:FF:000030">
    <property type="entry name" value="Forkhead box protein K2"/>
    <property type="match status" value="1"/>
</dbReference>
<dbReference type="PROSITE" id="PS00657">
    <property type="entry name" value="FORK_HEAD_1"/>
    <property type="match status" value="1"/>
</dbReference>
<comment type="subcellular location">
    <subcellularLocation>
        <location evidence="1 6">Nucleus</location>
    </subcellularLocation>
</comment>
<dbReference type="InterPro" id="IPR008984">
    <property type="entry name" value="SMAD_FHA_dom_sf"/>
</dbReference>
<sequence length="514" mass="56454">MRSRSYSMRNVFAVIYNGSERFLMRKKKIYIGRQTDGNASELQVASSSVISRRHLEVQWVKGKLYMRCLGKNGIFIDGKFKSNGTVLYGLPKRGSGQRFDDLAAANISAPNANTQLRCHLRFPSTTTELTMHCLRTPKSVFSPSNLPCIKQLDVSGKREYSDPDSVGDRTALLDSAQPVLVSATAGTNRRKQQLGASAVRRLSSPTDTNSAVLHDGRMPPLTCDLNTSSPQQVHAPQSFIQCLSTNVSRPCNIFPSGVLNQDGGAYICELPTGEAYMLNAAPIGLVEALPAPSVAKPPFSFAQLIAQALMSQPSRRLTLAGIYNFISQTYPYYRLYDKGWQNSVRHNLSLSKYFLKAPRNPYEPGKGCFWRIDPQFEDRLLAQAYKRRRPQATVETISETLTCIPHTSLPANQVPFANLSSHATFIQASWSSPVVSEGPRSFIASPIVLPTVLLPARTNASSSAEVSFSVSSSSPVERRASVQPTPVTPVVPRLLPVKHISSGKVIYLVKCDDA</sequence>
<feature type="region of interest" description="Disordered" evidence="7">
    <location>
        <begin position="185"/>
        <end position="215"/>
    </location>
</feature>
<dbReference type="GO" id="GO:0006357">
    <property type="term" value="P:regulation of transcription by RNA polymerase II"/>
    <property type="evidence" value="ECO:0007669"/>
    <property type="project" value="UniProtKB-ARBA"/>
</dbReference>
<dbReference type="EMBL" id="UYSU01032354">
    <property type="protein sequence ID" value="VDL89227.1"/>
    <property type="molecule type" value="Genomic_DNA"/>
</dbReference>
<organism evidence="12">
    <name type="scientific">Schistocephalus solidus</name>
    <name type="common">Tapeworm</name>
    <dbReference type="NCBI Taxonomy" id="70667"/>
    <lineage>
        <taxon>Eukaryota</taxon>
        <taxon>Metazoa</taxon>
        <taxon>Spiralia</taxon>
        <taxon>Lophotrochozoa</taxon>
        <taxon>Platyhelminthes</taxon>
        <taxon>Cestoda</taxon>
        <taxon>Eucestoda</taxon>
        <taxon>Diphyllobothriidea</taxon>
        <taxon>Diphyllobothriidae</taxon>
        <taxon>Schistocephalus</taxon>
    </lineage>
</organism>
<dbReference type="Gene3D" id="1.10.10.10">
    <property type="entry name" value="Winged helix-like DNA-binding domain superfamily/Winged helix DNA-binding domain"/>
    <property type="match status" value="1"/>
</dbReference>
<keyword evidence="3 6" id="KW-0238">DNA-binding</keyword>
<dbReference type="InterPro" id="IPR030456">
    <property type="entry name" value="TF_fork_head_CS_2"/>
</dbReference>
<evidence type="ECO:0000313" key="11">
    <source>
        <dbReference type="Proteomes" id="UP000275846"/>
    </source>
</evidence>
<keyword evidence="11" id="KW-1185">Reference proteome</keyword>
<evidence type="ECO:0000256" key="1">
    <source>
        <dbReference type="ARBA" id="ARBA00004123"/>
    </source>
</evidence>
<evidence type="ECO:0000256" key="5">
    <source>
        <dbReference type="ARBA" id="ARBA00023242"/>
    </source>
</evidence>
<dbReference type="OrthoDB" id="691130at2759"/>
<proteinExistence type="predicted"/>
<evidence type="ECO:0000259" key="8">
    <source>
        <dbReference type="PROSITE" id="PS50006"/>
    </source>
</evidence>
<name>A0A183SF44_SCHSO</name>
<dbReference type="Pfam" id="PF00498">
    <property type="entry name" value="FHA"/>
    <property type="match status" value="1"/>
</dbReference>
<reference evidence="12" key="1">
    <citation type="submission" date="2016-06" db="UniProtKB">
        <authorList>
            <consortium name="WormBaseParasite"/>
        </authorList>
    </citation>
    <scope>IDENTIFICATION</scope>
</reference>
<dbReference type="PANTHER" id="PTHR45881">
    <property type="entry name" value="CHECKPOINT SUPPRESSOR 1-LIKE, ISOFORM A-RELATED"/>
    <property type="match status" value="1"/>
</dbReference>
<dbReference type="InterPro" id="IPR001766">
    <property type="entry name" value="Fork_head_dom"/>
</dbReference>
<dbReference type="SMART" id="SM00339">
    <property type="entry name" value="FH"/>
    <property type="match status" value="1"/>
</dbReference>
<protein>
    <submittedName>
        <fullName evidence="12">Forkhead box protein K2</fullName>
    </submittedName>
</protein>
<reference evidence="10 11" key="2">
    <citation type="submission" date="2018-11" db="EMBL/GenBank/DDBJ databases">
        <authorList>
            <consortium name="Pathogen Informatics"/>
        </authorList>
    </citation>
    <scope>NUCLEOTIDE SEQUENCE [LARGE SCALE GENOMIC DNA]</scope>
    <source>
        <strain evidence="10 11">NST_G2</strain>
    </source>
</reference>
<dbReference type="STRING" id="70667.A0A183SF44"/>
<dbReference type="WBParaSite" id="SSLN_0000293701-mRNA-1">
    <property type="protein sequence ID" value="SSLN_0000293701-mRNA-1"/>
    <property type="gene ID" value="SSLN_0000293701"/>
</dbReference>
<dbReference type="InterPro" id="IPR018122">
    <property type="entry name" value="TF_fork_head_CS_1"/>
</dbReference>
<evidence type="ECO:0000313" key="10">
    <source>
        <dbReference type="EMBL" id="VDL89227.1"/>
    </source>
</evidence>
<feature type="domain" description="Fork-head" evidence="9">
    <location>
        <begin position="296"/>
        <end position="390"/>
    </location>
</feature>
<gene>
    <name evidence="10" type="ORF">SSLN_LOCUS2842</name>
</gene>
<keyword evidence="2" id="KW-0805">Transcription regulation</keyword>
<feature type="DNA-binding region" description="Fork-head" evidence="6">
    <location>
        <begin position="296"/>
        <end position="390"/>
    </location>
</feature>
<dbReference type="GO" id="GO:0003700">
    <property type="term" value="F:DNA-binding transcription factor activity"/>
    <property type="evidence" value="ECO:0007669"/>
    <property type="project" value="InterPro"/>
</dbReference>
<dbReference type="GO" id="GO:0005634">
    <property type="term" value="C:nucleus"/>
    <property type="evidence" value="ECO:0007669"/>
    <property type="project" value="UniProtKB-SubCell"/>
</dbReference>
<dbReference type="Pfam" id="PF00250">
    <property type="entry name" value="Forkhead"/>
    <property type="match status" value="1"/>
</dbReference>
<evidence type="ECO:0000256" key="3">
    <source>
        <dbReference type="ARBA" id="ARBA00023125"/>
    </source>
</evidence>
<evidence type="ECO:0000256" key="4">
    <source>
        <dbReference type="ARBA" id="ARBA00023163"/>
    </source>
</evidence>
<evidence type="ECO:0000259" key="9">
    <source>
        <dbReference type="PROSITE" id="PS50039"/>
    </source>
</evidence>